<feature type="region of interest" description="Disordered" evidence="2">
    <location>
        <begin position="371"/>
        <end position="390"/>
    </location>
</feature>
<gene>
    <name evidence="3" type="ORF">C9I28_15550</name>
</gene>
<dbReference type="SUPFAM" id="SSF53756">
    <property type="entry name" value="UDP-Glycosyltransferase/glycogen phosphorylase"/>
    <property type="match status" value="1"/>
</dbReference>
<protein>
    <submittedName>
        <fullName evidence="3">Glycosyltransferase</fullName>
    </submittedName>
</protein>
<dbReference type="GO" id="GO:0009103">
    <property type="term" value="P:lipopolysaccharide biosynthetic process"/>
    <property type="evidence" value="ECO:0007669"/>
    <property type="project" value="TreeGrafter"/>
</dbReference>
<evidence type="ECO:0000313" key="4">
    <source>
        <dbReference type="Proteomes" id="UP000240505"/>
    </source>
</evidence>
<dbReference type="EMBL" id="CP028324">
    <property type="protein sequence ID" value="AVR96921.1"/>
    <property type="molecule type" value="Genomic_DNA"/>
</dbReference>
<organism evidence="3 4">
    <name type="scientific">Pseudoduganella armeniaca</name>
    <dbReference type="NCBI Taxonomy" id="2072590"/>
    <lineage>
        <taxon>Bacteria</taxon>
        <taxon>Pseudomonadati</taxon>
        <taxon>Pseudomonadota</taxon>
        <taxon>Betaproteobacteria</taxon>
        <taxon>Burkholderiales</taxon>
        <taxon>Oxalobacteraceae</taxon>
        <taxon>Telluria group</taxon>
        <taxon>Pseudoduganella</taxon>
    </lineage>
</organism>
<evidence type="ECO:0000313" key="3">
    <source>
        <dbReference type="EMBL" id="AVR96921.1"/>
    </source>
</evidence>
<keyword evidence="1 3" id="KW-0808">Transferase</keyword>
<proteinExistence type="predicted"/>
<sequence>MRVGILSYPMLFQREGGLQVQVRETIAALNRLGQDAAHPLQAELVDPNRERLDSYDLIHVFSAINGNYRVVEAATEMGVPVVLSPLLSPGWDRASGFRARVADRLAGRLTAWHVQTSYAQTKKALQLARLVIALGEPERDAIMSGFLIESSKIRVFPNGISRQFFMARPELFRHRTGITGPFVLMAGTISPYKNQLGLVQALEGLDLPIVLIGRCAREDQGYLDAVLRSPSVRWLGELQHQDPLLAGAFAAASVVALPSHGEVFPLAVLEALAAGTPVVMTDENALDLRESAFALRKVAWHDAVAQRAAIQQFLAEPPDRAAVRALVDQYTWQRVASQIANCYFDLAARLAAERTAQPLPPRVHPTMALQQAAPAEHSAALQEEGDAGVL</sequence>
<dbReference type="GO" id="GO:0016757">
    <property type="term" value="F:glycosyltransferase activity"/>
    <property type="evidence" value="ECO:0007669"/>
    <property type="project" value="TreeGrafter"/>
</dbReference>
<evidence type="ECO:0000256" key="1">
    <source>
        <dbReference type="ARBA" id="ARBA00022679"/>
    </source>
</evidence>
<dbReference type="KEGG" id="masz:C9I28_15550"/>
<name>A0A2R4CBE3_9BURK</name>
<evidence type="ECO:0000256" key="2">
    <source>
        <dbReference type="SAM" id="MobiDB-lite"/>
    </source>
</evidence>
<dbReference type="AlphaFoldDB" id="A0A2R4CBE3"/>
<dbReference type="PANTHER" id="PTHR46401">
    <property type="entry name" value="GLYCOSYLTRANSFERASE WBBK-RELATED"/>
    <property type="match status" value="1"/>
</dbReference>
<dbReference type="PANTHER" id="PTHR46401:SF2">
    <property type="entry name" value="GLYCOSYLTRANSFERASE WBBK-RELATED"/>
    <property type="match status" value="1"/>
</dbReference>
<keyword evidence="4" id="KW-1185">Reference proteome</keyword>
<accession>A0A2R4CBE3</accession>
<dbReference type="Proteomes" id="UP000240505">
    <property type="component" value="Chromosome"/>
</dbReference>
<reference evidence="3 4" key="1">
    <citation type="submission" date="2018-03" db="EMBL/GenBank/DDBJ databases">
        <title>Massilia armeniaca sp. nov., isolated from desert soil.</title>
        <authorList>
            <person name="Huang H."/>
            <person name="Ren M."/>
        </authorList>
    </citation>
    <scope>NUCLEOTIDE SEQUENCE [LARGE SCALE GENOMIC DNA]</scope>
    <source>
        <strain evidence="3 4">ZMN-3</strain>
    </source>
</reference>
<dbReference type="OrthoDB" id="6501921at2"/>
<dbReference type="Gene3D" id="3.40.50.2000">
    <property type="entry name" value="Glycogen Phosphorylase B"/>
    <property type="match status" value="2"/>
</dbReference>
<dbReference type="Pfam" id="PF13692">
    <property type="entry name" value="Glyco_trans_1_4"/>
    <property type="match status" value="1"/>
</dbReference>
<dbReference type="RefSeq" id="WP_107142270.1">
    <property type="nucleotide sequence ID" value="NZ_CP028324.1"/>
</dbReference>